<reference evidence="2" key="1">
    <citation type="journal article" date="2011" name="PLoS Genet.">
        <title>Genomic analysis of the necrotrophic fungal pathogens Sclerotinia sclerotiorum and Botrytis cinerea.</title>
        <authorList>
            <person name="Amselem J."/>
            <person name="Cuomo C.A."/>
            <person name="van Kan J.A."/>
            <person name="Viaud M."/>
            <person name="Benito E.P."/>
            <person name="Couloux A."/>
            <person name="Coutinho P.M."/>
            <person name="de Vries R.P."/>
            <person name="Dyer P.S."/>
            <person name="Fillinger S."/>
            <person name="Fournier E."/>
            <person name="Gout L."/>
            <person name="Hahn M."/>
            <person name="Kohn L."/>
            <person name="Lapalu N."/>
            <person name="Plummer K.M."/>
            <person name="Pradier J.M."/>
            <person name="Quevillon E."/>
            <person name="Sharon A."/>
            <person name="Simon A."/>
            <person name="ten Have A."/>
            <person name="Tudzynski B."/>
            <person name="Tudzynski P."/>
            <person name="Wincker P."/>
            <person name="Andrew M."/>
            <person name="Anthouard V."/>
            <person name="Beever R.E."/>
            <person name="Beffa R."/>
            <person name="Benoit I."/>
            <person name="Bouzid O."/>
            <person name="Brault B."/>
            <person name="Chen Z."/>
            <person name="Choquer M."/>
            <person name="Collemare J."/>
            <person name="Cotton P."/>
            <person name="Danchin E.G."/>
            <person name="Da Silva C."/>
            <person name="Gautier A."/>
            <person name="Giraud C."/>
            <person name="Giraud T."/>
            <person name="Gonzalez C."/>
            <person name="Grossetete S."/>
            <person name="Guldener U."/>
            <person name="Henrissat B."/>
            <person name="Howlett B.J."/>
            <person name="Kodira C."/>
            <person name="Kretschmer M."/>
            <person name="Lappartient A."/>
            <person name="Leroch M."/>
            <person name="Levis C."/>
            <person name="Mauceli E."/>
            <person name="Neuveglise C."/>
            <person name="Oeser B."/>
            <person name="Pearson M."/>
            <person name="Poulain J."/>
            <person name="Poussereau N."/>
            <person name="Quesneville H."/>
            <person name="Rascle C."/>
            <person name="Schumacher J."/>
            <person name="Segurens B."/>
            <person name="Sexton A."/>
            <person name="Silva E."/>
            <person name="Sirven C."/>
            <person name="Soanes D.M."/>
            <person name="Talbot N.J."/>
            <person name="Templeton M."/>
            <person name="Yandava C."/>
            <person name="Yarden O."/>
            <person name="Zeng Q."/>
            <person name="Rollins J.A."/>
            <person name="Lebrun M.H."/>
            <person name="Dickman M."/>
        </authorList>
    </citation>
    <scope>NUCLEOTIDE SEQUENCE [LARGE SCALE GENOMIC DNA]</scope>
    <source>
        <strain evidence="2">ATCC 18683 / 1980 / Ss-1</strain>
    </source>
</reference>
<evidence type="ECO:0000313" key="2">
    <source>
        <dbReference type="Proteomes" id="UP000001312"/>
    </source>
</evidence>
<keyword evidence="2" id="KW-1185">Reference proteome</keyword>
<gene>
    <name evidence="1" type="ORF">SS1G_09898</name>
</gene>
<dbReference type="GeneID" id="5485349"/>
<dbReference type="RefSeq" id="XP_001589265.1">
    <property type="nucleotide sequence ID" value="XM_001589215.1"/>
</dbReference>
<dbReference type="EMBL" id="CH476634">
    <property type="protein sequence ID" value="EDN94031.1"/>
    <property type="molecule type" value="Genomic_DNA"/>
</dbReference>
<name>A7EX39_SCLS1</name>
<dbReference type="InParanoid" id="A7EX39"/>
<dbReference type="AlphaFoldDB" id="A7EX39"/>
<evidence type="ECO:0000313" key="1">
    <source>
        <dbReference type="EMBL" id="EDN94031.1"/>
    </source>
</evidence>
<accession>A7EX39</accession>
<proteinExistence type="predicted"/>
<dbReference type="KEGG" id="ssl:SS1G_09898"/>
<organism evidence="1 2">
    <name type="scientific">Sclerotinia sclerotiorum (strain ATCC 18683 / 1980 / Ss-1)</name>
    <name type="common">White mold</name>
    <name type="synonym">Whetzelinia sclerotiorum</name>
    <dbReference type="NCBI Taxonomy" id="665079"/>
    <lineage>
        <taxon>Eukaryota</taxon>
        <taxon>Fungi</taxon>
        <taxon>Dikarya</taxon>
        <taxon>Ascomycota</taxon>
        <taxon>Pezizomycotina</taxon>
        <taxon>Leotiomycetes</taxon>
        <taxon>Helotiales</taxon>
        <taxon>Sclerotiniaceae</taxon>
        <taxon>Sclerotinia</taxon>
    </lineage>
</organism>
<dbReference type="Proteomes" id="UP000001312">
    <property type="component" value="Unassembled WGS sequence"/>
</dbReference>
<protein>
    <submittedName>
        <fullName evidence="1">Uncharacterized protein</fullName>
    </submittedName>
</protein>
<sequence length="67" mass="7897">MKRIGALGHLVFVFIEDADRYRGDVTVFRGYRDIGTEDKKNLDDIELKSLRAIKAWKILRRLIYSIK</sequence>